<organism evidence="1 2">
    <name type="scientific">Sporanaerobium hydrogeniformans</name>
    <dbReference type="NCBI Taxonomy" id="3072179"/>
    <lineage>
        <taxon>Bacteria</taxon>
        <taxon>Bacillati</taxon>
        <taxon>Bacillota</taxon>
        <taxon>Clostridia</taxon>
        <taxon>Lachnospirales</taxon>
        <taxon>Lachnospiraceae</taxon>
        <taxon>Sporanaerobium</taxon>
    </lineage>
</organism>
<evidence type="ECO:0000313" key="1">
    <source>
        <dbReference type="EMBL" id="PHV69456.1"/>
    </source>
</evidence>
<proteinExistence type="predicted"/>
<dbReference type="EMBL" id="PEDL01000028">
    <property type="protein sequence ID" value="PHV69456.1"/>
    <property type="molecule type" value="Genomic_DNA"/>
</dbReference>
<comment type="caution">
    <text evidence="1">The sequence shown here is derived from an EMBL/GenBank/DDBJ whole genome shotgun (WGS) entry which is preliminary data.</text>
</comment>
<keyword evidence="2" id="KW-1185">Reference proteome</keyword>
<gene>
    <name evidence="1" type="ORF">CS063_15790</name>
</gene>
<reference evidence="1" key="1">
    <citation type="submission" date="2017-10" db="EMBL/GenBank/DDBJ databases">
        <title>Genome sequence of cellulolytic Lachnospiraceae bacterium XHS1971 isolated from hotspring sediment.</title>
        <authorList>
            <person name="Vasudevan G."/>
            <person name="Joshi A.J."/>
            <person name="Hivarkar S."/>
            <person name="Lanjekar V.B."/>
            <person name="Dhakephalkar P.K."/>
            <person name="Dagar S."/>
        </authorList>
    </citation>
    <scope>NUCLEOTIDE SEQUENCE</scope>
    <source>
        <strain evidence="1">XHS1971</strain>
    </source>
</reference>
<name>A0AC61D9V2_9FIRM</name>
<sequence length="235" mass="27722">MIKRKWIRRELMKKIYLVEDEQTLSILLEKYLVHEGYSVTPFADGDTAMEHVKDTPHLWILDINLPGYNGYEIIKAIKAYHPKMPVIFMSARNEELDRVVGLELGSDDYLSKPFLPRELVIRTNKLMERLYEKSFKEGEQLVHIGDYTISPQERLVTYKGETMQLTSKEFDLMLYFLKNKNHVLSREQVLYGVWGEGYFGSDRVVDDTIRRLRKKLSHITIETIYGHGYKWVVVE</sequence>
<evidence type="ECO:0000313" key="2">
    <source>
        <dbReference type="Proteomes" id="UP000224460"/>
    </source>
</evidence>
<protein>
    <submittedName>
        <fullName evidence="1">DNA-binding response regulator</fullName>
    </submittedName>
</protein>
<accession>A0AC61D9V2</accession>
<keyword evidence="1" id="KW-0238">DNA-binding</keyword>
<dbReference type="Proteomes" id="UP000224460">
    <property type="component" value="Unassembled WGS sequence"/>
</dbReference>